<evidence type="ECO:0000256" key="5">
    <source>
        <dbReference type="ARBA" id="ARBA00023316"/>
    </source>
</evidence>
<dbReference type="SUPFAM" id="SSF141523">
    <property type="entry name" value="L,D-transpeptidase catalytic domain-like"/>
    <property type="match status" value="1"/>
</dbReference>
<evidence type="ECO:0000313" key="9">
    <source>
        <dbReference type="EMBL" id="PAU67472.1"/>
    </source>
</evidence>
<keyword evidence="7" id="KW-0812">Transmembrane</keyword>
<dbReference type="PROSITE" id="PS52029">
    <property type="entry name" value="LD_TPASE"/>
    <property type="match status" value="1"/>
</dbReference>
<feature type="active site" description="Proton donor/acceptor" evidence="6">
    <location>
        <position position="485"/>
    </location>
</feature>
<feature type="transmembrane region" description="Helical" evidence="7">
    <location>
        <begin position="50"/>
        <end position="73"/>
    </location>
</feature>
<keyword evidence="5 6" id="KW-0961">Cell wall biogenesis/degradation</keyword>
<feature type="active site" description="Nucleophile" evidence="6">
    <location>
        <position position="508"/>
    </location>
</feature>
<dbReference type="GO" id="GO:0018104">
    <property type="term" value="P:peptidoglycan-protein cross-linking"/>
    <property type="evidence" value="ECO:0007669"/>
    <property type="project" value="TreeGrafter"/>
</dbReference>
<evidence type="ECO:0000256" key="7">
    <source>
        <dbReference type="SAM" id="Phobius"/>
    </source>
</evidence>
<dbReference type="Gene3D" id="2.40.440.10">
    <property type="entry name" value="L,D-transpeptidase catalytic domain-like"/>
    <property type="match status" value="1"/>
</dbReference>
<evidence type="ECO:0000256" key="6">
    <source>
        <dbReference type="PROSITE-ProRule" id="PRU01373"/>
    </source>
</evidence>
<keyword evidence="7" id="KW-1133">Transmembrane helix</keyword>
<proteinExistence type="predicted"/>
<sequence>MSFSNGNHGVGGDGEGLFAPATQGVGRPAGADVDDLEIARKPQQPKKRRIWPWIVLGAVVLAGAAATGTYAYFQNRALPGTTLWGHSVAGKDESQIARMIDDQVASVSVPVSYEGTTANVTAADLGIDVDADAIAKQAVDAKRDGSVWTRYMPWDKKDVDPQITPETDASVLDAKLGTNSTKPVDASLKLTDDGAHVETVSGADGSGADAKDVADEAVRTITSLGGSTAKTVELTMDTIKPTIDDATAGEAKETLNKLIDGNAGIAIGDEKVASFGAKALLDSVRIEPNKESTLKDGESRDGVVVYDAAKLQKHYDDDIKPHYSSTKEDREVIVNNNDEEIKVISEGHDGVTIKEGADANVGQQAAEAFANGKSDVQVDGDVDKMQVKKTKRHIIVDMSDKKLYFIENGKQIKAINVLVGQDNNDTTGACEGDFCTPTGDFKIFRKMENETMRGNIKLPDGRVEKWDIPNVGFSNYFTDDGCAIHRIATSAPVSNDELTSMVNRTHGCVSLGWDTAQSLYDFAPLGTTVHIQL</sequence>
<evidence type="ECO:0000256" key="1">
    <source>
        <dbReference type="ARBA" id="ARBA00004752"/>
    </source>
</evidence>
<dbReference type="GO" id="GO:0008360">
    <property type="term" value="P:regulation of cell shape"/>
    <property type="evidence" value="ECO:0007669"/>
    <property type="project" value="UniProtKB-UniRule"/>
</dbReference>
<organism evidence="9 10">
    <name type="scientific">Bifidobacterium criceti</name>
    <dbReference type="NCBI Taxonomy" id="1960969"/>
    <lineage>
        <taxon>Bacteria</taxon>
        <taxon>Bacillati</taxon>
        <taxon>Actinomycetota</taxon>
        <taxon>Actinomycetes</taxon>
        <taxon>Bifidobacteriales</taxon>
        <taxon>Bifidobacteriaceae</taxon>
        <taxon>Bifidobacterium</taxon>
    </lineage>
</organism>
<keyword evidence="7" id="KW-0472">Membrane</keyword>
<dbReference type="PANTHER" id="PTHR30582">
    <property type="entry name" value="L,D-TRANSPEPTIDASE"/>
    <property type="match status" value="1"/>
</dbReference>
<accession>A0A2A2EEV6</accession>
<dbReference type="GO" id="GO:0071972">
    <property type="term" value="F:peptidoglycan L,D-transpeptidase activity"/>
    <property type="evidence" value="ECO:0007669"/>
    <property type="project" value="TreeGrafter"/>
</dbReference>
<keyword evidence="2" id="KW-0808">Transferase</keyword>
<dbReference type="Pfam" id="PF03734">
    <property type="entry name" value="YkuD"/>
    <property type="match status" value="1"/>
</dbReference>
<dbReference type="UniPathway" id="UPA00219"/>
<dbReference type="CDD" id="cd16913">
    <property type="entry name" value="YkuD_like"/>
    <property type="match status" value="1"/>
</dbReference>
<evidence type="ECO:0000256" key="4">
    <source>
        <dbReference type="ARBA" id="ARBA00022984"/>
    </source>
</evidence>
<dbReference type="OrthoDB" id="3176960at2"/>
<dbReference type="PANTHER" id="PTHR30582:SF2">
    <property type="entry name" value="L,D-TRANSPEPTIDASE YCIB-RELATED"/>
    <property type="match status" value="1"/>
</dbReference>
<protein>
    <submittedName>
        <fullName evidence="9">Exported protein</fullName>
    </submittedName>
</protein>
<reference evidence="9 10" key="1">
    <citation type="journal article" date="2017" name="ISME J.">
        <title>Unveiling bifidobacterial biogeography across the mammalian branch of the tree of life.</title>
        <authorList>
            <person name="Milani C."/>
            <person name="Mangifesta M."/>
            <person name="Mancabelli L."/>
            <person name="Lugli G.A."/>
            <person name="James K."/>
            <person name="Duranti S."/>
            <person name="Turroni F."/>
            <person name="Ferrario C."/>
            <person name="Ossiprandi M.C."/>
            <person name="van Sinderen D."/>
            <person name="Ventura M."/>
        </authorList>
    </citation>
    <scope>NUCLEOTIDE SEQUENCE [LARGE SCALE GENOMIC DNA]</scope>
    <source>
        <strain evidence="10">Ham19E</strain>
    </source>
</reference>
<keyword evidence="10" id="KW-1185">Reference proteome</keyword>
<dbReference type="GO" id="GO:0005576">
    <property type="term" value="C:extracellular region"/>
    <property type="evidence" value="ECO:0007669"/>
    <property type="project" value="TreeGrafter"/>
</dbReference>
<evidence type="ECO:0000259" key="8">
    <source>
        <dbReference type="PROSITE" id="PS52029"/>
    </source>
</evidence>
<evidence type="ECO:0000256" key="3">
    <source>
        <dbReference type="ARBA" id="ARBA00022960"/>
    </source>
</evidence>
<feature type="domain" description="L,D-TPase catalytic" evidence="8">
    <location>
        <begin position="392"/>
        <end position="532"/>
    </location>
</feature>
<dbReference type="Proteomes" id="UP000218399">
    <property type="component" value="Unassembled WGS sequence"/>
</dbReference>
<dbReference type="GO" id="GO:0016740">
    <property type="term" value="F:transferase activity"/>
    <property type="evidence" value="ECO:0007669"/>
    <property type="project" value="UniProtKB-KW"/>
</dbReference>
<dbReference type="InterPro" id="IPR050979">
    <property type="entry name" value="LD-transpeptidase"/>
</dbReference>
<dbReference type="RefSeq" id="WP_095615184.1">
    <property type="nucleotide sequence ID" value="NZ_MVOH01000014.1"/>
</dbReference>
<dbReference type="InterPro" id="IPR005490">
    <property type="entry name" value="LD_TPept_cat_dom"/>
</dbReference>
<keyword evidence="3 6" id="KW-0133">Cell shape</keyword>
<evidence type="ECO:0000313" key="10">
    <source>
        <dbReference type="Proteomes" id="UP000218399"/>
    </source>
</evidence>
<dbReference type="AlphaFoldDB" id="A0A2A2EEV6"/>
<comment type="caution">
    <text evidence="9">The sequence shown here is derived from an EMBL/GenBank/DDBJ whole genome shotgun (WGS) entry which is preliminary data.</text>
</comment>
<gene>
    <name evidence="9" type="ORF">B1526_1195</name>
</gene>
<dbReference type="InterPro" id="IPR038063">
    <property type="entry name" value="Transpep_catalytic_dom"/>
</dbReference>
<dbReference type="GO" id="GO:0071555">
    <property type="term" value="P:cell wall organization"/>
    <property type="evidence" value="ECO:0007669"/>
    <property type="project" value="UniProtKB-UniRule"/>
</dbReference>
<name>A0A2A2EEV6_9BIFI</name>
<comment type="pathway">
    <text evidence="1 6">Cell wall biogenesis; peptidoglycan biosynthesis.</text>
</comment>
<keyword evidence="4 6" id="KW-0573">Peptidoglycan synthesis</keyword>
<dbReference type="EMBL" id="MVOH01000014">
    <property type="protein sequence ID" value="PAU67472.1"/>
    <property type="molecule type" value="Genomic_DNA"/>
</dbReference>
<evidence type="ECO:0000256" key="2">
    <source>
        <dbReference type="ARBA" id="ARBA00022679"/>
    </source>
</evidence>